<dbReference type="PANTHER" id="PTHR13227">
    <property type="entry name" value="EUKARYOTIC TRANSLATION INITIATION FACTOR 2A"/>
    <property type="match status" value="1"/>
</dbReference>
<evidence type="ECO:0000256" key="3">
    <source>
        <dbReference type="ARBA" id="ARBA00022540"/>
    </source>
</evidence>
<reference evidence="10 11" key="1">
    <citation type="journal article" date="2023" name="Commun. Biol.">
        <title>Genome analysis of Parmales, the sister group of diatoms, reveals the evolutionary specialization of diatoms from phago-mixotrophs to photoautotrophs.</title>
        <authorList>
            <person name="Ban H."/>
            <person name="Sato S."/>
            <person name="Yoshikawa S."/>
            <person name="Yamada K."/>
            <person name="Nakamura Y."/>
            <person name="Ichinomiya M."/>
            <person name="Sato N."/>
            <person name="Blanc-Mathieu R."/>
            <person name="Endo H."/>
            <person name="Kuwata A."/>
            <person name="Ogata H."/>
        </authorList>
    </citation>
    <scope>NUCLEOTIDE SEQUENCE [LARGE SCALE GENOMIC DNA]</scope>
</reference>
<comment type="caution">
    <text evidence="10">The sequence shown here is derived from an EMBL/GenBank/DDBJ whole genome shotgun (WGS) entry which is preliminary data.</text>
</comment>
<evidence type="ECO:0000256" key="1">
    <source>
        <dbReference type="ARBA" id="ARBA00009573"/>
    </source>
</evidence>
<feature type="compositionally biased region" description="Low complexity" evidence="8">
    <location>
        <begin position="348"/>
        <end position="364"/>
    </location>
</feature>
<dbReference type="PANTHER" id="PTHR13227:SF0">
    <property type="entry name" value="EUKARYOTIC TRANSLATION INITIATION FACTOR 2A"/>
    <property type="match status" value="1"/>
</dbReference>
<evidence type="ECO:0000259" key="9">
    <source>
        <dbReference type="Pfam" id="PF08662"/>
    </source>
</evidence>
<keyword evidence="6" id="KW-0810">Translation regulation</keyword>
<feature type="non-terminal residue" evidence="10">
    <location>
        <position position="1"/>
    </location>
</feature>
<dbReference type="Pfam" id="PF08662">
    <property type="entry name" value="eIF2A"/>
    <property type="match status" value="1"/>
</dbReference>
<organism evidence="10 11">
    <name type="scientific">Tetraparma gracilis</name>
    <dbReference type="NCBI Taxonomy" id="2962635"/>
    <lineage>
        <taxon>Eukaryota</taxon>
        <taxon>Sar</taxon>
        <taxon>Stramenopiles</taxon>
        <taxon>Ochrophyta</taxon>
        <taxon>Bolidophyceae</taxon>
        <taxon>Parmales</taxon>
        <taxon>Triparmaceae</taxon>
        <taxon>Tetraparma</taxon>
    </lineage>
</organism>
<accession>A0ABQ6MBI3</accession>
<feature type="region of interest" description="Disordered" evidence="8">
    <location>
        <begin position="504"/>
        <end position="524"/>
    </location>
</feature>
<evidence type="ECO:0000256" key="8">
    <source>
        <dbReference type="SAM" id="MobiDB-lite"/>
    </source>
</evidence>
<name>A0ABQ6MBI3_9STRA</name>
<proteinExistence type="inferred from homology"/>
<protein>
    <recommendedName>
        <fullName evidence="2">Eukaryotic translation initiation factor 2A</fullName>
    </recommendedName>
</protein>
<evidence type="ECO:0000313" key="10">
    <source>
        <dbReference type="EMBL" id="GMI23262.1"/>
    </source>
</evidence>
<dbReference type="InterPro" id="IPR011387">
    <property type="entry name" value="TIF2A"/>
</dbReference>
<feature type="domain" description="Translation initiation factor beta propellor-like" evidence="9">
    <location>
        <begin position="101"/>
        <end position="281"/>
    </location>
</feature>
<sequence>AEFHMKQSPSAGVAWPAVEWTQDEKLALRLSANSVFVHRGDAGWGGADSVLARVSVPGVTQFSVSPASAYRFATFTPELKGKPARVSLWSYPATDKPVTGKSFYQAEEMSFNWSPSGSSCLCSTSTTVDTSGKSYYGSTSLHLLCADGTQDDYAVPLPKEGPVYDVRWCPDPVKPLFIVLAGVMPAQACLYNGRCEQLFLFGEAHRNTVSFSPSGRFVMLGGFGNLNGGMDFWDVNKRKKMGSNQAEVAVGYDWSADSRYFVVSTTAPRMNVDNGVQVYNLPRGLNADLDAALERFFSSSSSKEASRHAVDYNAKEAKDERRFRVEVCVAIAKFVRSIERRSKRRSKSPVPSRSPPRSSSSTAADPPPSDADPDGDKFVAAFILTQMFHTFVDTISSPRQRFFHDVMDLIDIGGGRAEGGEGDGDKTSRVVMAAMLAAEKLEKGGLQYKVPAAPAPGTPVDKEAVVKPFMWLKDLQDAAGNYDLAREAAENAEKILSNKLRVPQSPVKRGQSDGSIGDGLTQGGSNPEAVRLAAYGFADFMDGFSLQEGAHTFADIEEEMRKLQEAAGADQEEEEEEAVAKKERQKEGEKLLESATKNMGVVDL</sequence>
<evidence type="ECO:0000256" key="6">
    <source>
        <dbReference type="ARBA" id="ARBA00022845"/>
    </source>
</evidence>
<dbReference type="Proteomes" id="UP001165060">
    <property type="component" value="Unassembled WGS sequence"/>
</dbReference>
<dbReference type="Gene3D" id="2.130.10.10">
    <property type="entry name" value="YVTN repeat-like/Quinoprotein amine dehydrogenase"/>
    <property type="match status" value="1"/>
</dbReference>
<dbReference type="EMBL" id="BRYB01002647">
    <property type="protein sequence ID" value="GMI23262.1"/>
    <property type="molecule type" value="Genomic_DNA"/>
</dbReference>
<keyword evidence="3" id="KW-0396">Initiation factor</keyword>
<feature type="compositionally biased region" description="Basic and acidic residues" evidence="8">
    <location>
        <begin position="578"/>
        <end position="592"/>
    </location>
</feature>
<evidence type="ECO:0000256" key="5">
    <source>
        <dbReference type="ARBA" id="ARBA00022737"/>
    </source>
</evidence>
<dbReference type="SUPFAM" id="SSF82171">
    <property type="entry name" value="DPP6 N-terminal domain-like"/>
    <property type="match status" value="1"/>
</dbReference>
<keyword evidence="4" id="KW-0853">WD repeat</keyword>
<evidence type="ECO:0000256" key="2">
    <source>
        <dbReference type="ARBA" id="ARBA00013819"/>
    </source>
</evidence>
<evidence type="ECO:0000313" key="11">
    <source>
        <dbReference type="Proteomes" id="UP001165060"/>
    </source>
</evidence>
<comment type="similarity">
    <text evidence="1">Belongs to the WD repeat EIF2A family.</text>
</comment>
<feature type="region of interest" description="Disordered" evidence="8">
    <location>
        <begin position="563"/>
        <end position="604"/>
    </location>
</feature>
<dbReference type="InterPro" id="IPR015943">
    <property type="entry name" value="WD40/YVTN_repeat-like_dom_sf"/>
</dbReference>
<keyword evidence="5" id="KW-0677">Repeat</keyword>
<dbReference type="InterPro" id="IPR013979">
    <property type="entry name" value="TIF_beta_prop-like"/>
</dbReference>
<feature type="region of interest" description="Disordered" evidence="8">
    <location>
        <begin position="342"/>
        <end position="372"/>
    </location>
</feature>
<keyword evidence="11" id="KW-1185">Reference proteome</keyword>
<gene>
    <name evidence="10" type="ORF">TeGR_g6272</name>
</gene>
<evidence type="ECO:0000256" key="7">
    <source>
        <dbReference type="ARBA" id="ARBA00022917"/>
    </source>
</evidence>
<evidence type="ECO:0000256" key="4">
    <source>
        <dbReference type="ARBA" id="ARBA00022574"/>
    </source>
</evidence>
<keyword evidence="7" id="KW-0648">Protein biosynthesis</keyword>